<sequence length="369" mass="41356">MSTSYGILGRKQTTLTPSSHPPSSGVHGAIHWRGKGKFEIGGVKKTRSTLKHREGLFSSARIWQWSAQAYKVEYHRRRWTATSTSSGHPASAVFALRKASLFGSSRAASISFSGAISVEDMVFLTLVMIYSEIQRREKDDEAVDAIHTAAPHDILHSAPLLLHADVSLAAQLVQQRNVLDSDFPSSRSSLRIMPWPAPIHMIFDSANATRESEYYPAYNTLLSTLFPADDFFFVSPRPISTPPLEPSMVFVVLHRREPVFLLTVKSREALDNDSAREDADDAMRAIIREYRDVRSIPFLHAISALGTRFCEYRFDTASRRISPEAIPRELNTPNVAAPKTWWELDVFSPRGEQRLRDVATEVKAMCAAL</sequence>
<evidence type="ECO:0000256" key="1">
    <source>
        <dbReference type="SAM" id="MobiDB-lite"/>
    </source>
</evidence>
<dbReference type="AlphaFoldDB" id="A0A9P3PMC9"/>
<dbReference type="OrthoDB" id="3255221at2759"/>
<keyword evidence="3" id="KW-1185">Reference proteome</keyword>
<reference evidence="2" key="1">
    <citation type="submission" date="2022-07" db="EMBL/GenBank/DDBJ databases">
        <title>The genome of Lyophyllum shimeji provides insight into the initial evolution of ectomycorrhizal fungal genome.</title>
        <authorList>
            <person name="Kobayashi Y."/>
            <person name="Shibata T."/>
            <person name="Hirakawa H."/>
            <person name="Shigenobu S."/>
            <person name="Nishiyama T."/>
            <person name="Yamada A."/>
            <person name="Hasebe M."/>
            <person name="Kawaguchi M."/>
        </authorList>
    </citation>
    <scope>NUCLEOTIDE SEQUENCE</scope>
    <source>
        <strain evidence="2">AT787</strain>
    </source>
</reference>
<evidence type="ECO:0000313" key="3">
    <source>
        <dbReference type="Proteomes" id="UP001063166"/>
    </source>
</evidence>
<dbReference type="EMBL" id="BRPK01000004">
    <property type="protein sequence ID" value="GLB38119.1"/>
    <property type="molecule type" value="Genomic_DNA"/>
</dbReference>
<accession>A0A9P3PMC9</accession>
<feature type="region of interest" description="Disordered" evidence="1">
    <location>
        <begin position="1"/>
        <end position="27"/>
    </location>
</feature>
<organism evidence="2 3">
    <name type="scientific">Lyophyllum shimeji</name>
    <name type="common">Hon-shimeji</name>
    <name type="synonym">Tricholoma shimeji</name>
    <dbReference type="NCBI Taxonomy" id="47721"/>
    <lineage>
        <taxon>Eukaryota</taxon>
        <taxon>Fungi</taxon>
        <taxon>Dikarya</taxon>
        <taxon>Basidiomycota</taxon>
        <taxon>Agaricomycotina</taxon>
        <taxon>Agaricomycetes</taxon>
        <taxon>Agaricomycetidae</taxon>
        <taxon>Agaricales</taxon>
        <taxon>Tricholomatineae</taxon>
        <taxon>Lyophyllaceae</taxon>
        <taxon>Lyophyllum</taxon>
    </lineage>
</organism>
<dbReference type="Proteomes" id="UP001063166">
    <property type="component" value="Unassembled WGS sequence"/>
</dbReference>
<name>A0A9P3PMC9_LYOSH</name>
<comment type="caution">
    <text evidence="2">The sequence shown here is derived from an EMBL/GenBank/DDBJ whole genome shotgun (WGS) entry which is preliminary data.</text>
</comment>
<gene>
    <name evidence="2" type="ORF">LshimejAT787_0411700</name>
</gene>
<proteinExistence type="predicted"/>
<protein>
    <submittedName>
        <fullName evidence="2">Uncharacterized protein</fullName>
    </submittedName>
</protein>
<evidence type="ECO:0000313" key="2">
    <source>
        <dbReference type="EMBL" id="GLB38119.1"/>
    </source>
</evidence>
<feature type="compositionally biased region" description="Low complexity" evidence="1">
    <location>
        <begin position="13"/>
        <end position="24"/>
    </location>
</feature>